<dbReference type="Proteomes" id="UP000257080">
    <property type="component" value="Unassembled WGS sequence"/>
</dbReference>
<feature type="transmembrane region" description="Helical" evidence="6">
    <location>
        <begin position="55"/>
        <end position="75"/>
    </location>
</feature>
<keyword evidence="5 6" id="KW-0472">Membrane</keyword>
<evidence type="ECO:0000313" key="8">
    <source>
        <dbReference type="EMBL" id="RFA28633.1"/>
    </source>
</evidence>
<reference evidence="8 9" key="1">
    <citation type="submission" date="2017-04" db="EMBL/GenBank/DDBJ databases">
        <title>Comparative genome analysis of Subtercola boreus.</title>
        <authorList>
            <person name="Cho Y.-J."/>
            <person name="Cho A."/>
            <person name="Kim O.-S."/>
            <person name="Lee J.-I."/>
        </authorList>
    </citation>
    <scope>NUCLEOTIDE SEQUENCE [LARGE SCALE GENOMIC DNA]</scope>
    <source>
        <strain evidence="8 9">P28004</strain>
    </source>
</reference>
<evidence type="ECO:0000256" key="1">
    <source>
        <dbReference type="ARBA" id="ARBA00004651"/>
    </source>
</evidence>
<evidence type="ECO:0000313" key="9">
    <source>
        <dbReference type="Proteomes" id="UP000257080"/>
    </source>
</evidence>
<accession>A0A3E0WFQ3</accession>
<dbReference type="EMBL" id="NBXE01000008">
    <property type="protein sequence ID" value="RFA28633.1"/>
    <property type="molecule type" value="Genomic_DNA"/>
</dbReference>
<protein>
    <recommendedName>
        <fullName evidence="7">Cardiolipin synthase N-terminal domain-containing protein</fullName>
    </recommendedName>
</protein>
<keyword evidence="2" id="KW-1003">Cell membrane</keyword>
<gene>
    <name evidence="8" type="ORF">B7R25_02570</name>
</gene>
<name>A0A3E0WFQ3_9MICO</name>
<comment type="caution">
    <text evidence="8">The sequence shown here is derived from an EMBL/GenBank/DDBJ whole genome shotgun (WGS) entry which is preliminary data.</text>
</comment>
<evidence type="ECO:0000256" key="6">
    <source>
        <dbReference type="SAM" id="Phobius"/>
    </source>
</evidence>
<feature type="transmembrane region" description="Helical" evidence="6">
    <location>
        <begin position="23"/>
        <end position="43"/>
    </location>
</feature>
<dbReference type="RefSeq" id="WP_116417429.1">
    <property type="nucleotide sequence ID" value="NZ_NBXC01000008.1"/>
</dbReference>
<keyword evidence="4 6" id="KW-1133">Transmembrane helix</keyword>
<evidence type="ECO:0000256" key="4">
    <source>
        <dbReference type="ARBA" id="ARBA00022989"/>
    </source>
</evidence>
<evidence type="ECO:0000256" key="3">
    <source>
        <dbReference type="ARBA" id="ARBA00022692"/>
    </source>
</evidence>
<proteinExistence type="predicted"/>
<evidence type="ECO:0000256" key="2">
    <source>
        <dbReference type="ARBA" id="ARBA00022475"/>
    </source>
</evidence>
<comment type="subcellular location">
    <subcellularLocation>
        <location evidence="1">Cell membrane</location>
        <topology evidence="1">Multi-pass membrane protein</topology>
    </subcellularLocation>
</comment>
<evidence type="ECO:0000256" key="5">
    <source>
        <dbReference type="ARBA" id="ARBA00023136"/>
    </source>
</evidence>
<keyword evidence="3 6" id="KW-0812">Transmembrane</keyword>
<evidence type="ECO:0000259" key="7">
    <source>
        <dbReference type="Pfam" id="PF13396"/>
    </source>
</evidence>
<sequence>MINAEQLRIAEAVSPELPAGGNVLWVVSVIVVVGLVAAALATIWASEMTGTAAKVAWTGVVIALPVVGALAWFVVQALTRQAHSSVARLH</sequence>
<feature type="domain" description="Cardiolipin synthase N-terminal" evidence="7">
    <location>
        <begin position="23"/>
        <end position="75"/>
    </location>
</feature>
<organism evidence="8 9">
    <name type="scientific">Subtercola boreus</name>
    <dbReference type="NCBI Taxonomy" id="120213"/>
    <lineage>
        <taxon>Bacteria</taxon>
        <taxon>Bacillati</taxon>
        <taxon>Actinomycetota</taxon>
        <taxon>Actinomycetes</taxon>
        <taxon>Micrococcales</taxon>
        <taxon>Microbacteriaceae</taxon>
        <taxon>Subtercola</taxon>
    </lineage>
</organism>
<dbReference type="InterPro" id="IPR027379">
    <property type="entry name" value="CLS_N"/>
</dbReference>
<dbReference type="Pfam" id="PF13396">
    <property type="entry name" value="PLDc_N"/>
    <property type="match status" value="1"/>
</dbReference>
<dbReference type="AlphaFoldDB" id="A0A3E0WFQ3"/>